<organism evidence="1 2">
    <name type="scientific">Pseudomonas typographi</name>
    <dbReference type="NCBI Taxonomy" id="2715964"/>
    <lineage>
        <taxon>Bacteria</taxon>
        <taxon>Pseudomonadati</taxon>
        <taxon>Pseudomonadota</taxon>
        <taxon>Gammaproteobacteria</taxon>
        <taxon>Pseudomonadales</taxon>
        <taxon>Pseudomonadaceae</taxon>
        <taxon>Pseudomonas</taxon>
    </lineage>
</organism>
<evidence type="ECO:0000313" key="2">
    <source>
        <dbReference type="Proteomes" id="UP000805841"/>
    </source>
</evidence>
<gene>
    <name evidence="1" type="ORF">HAQ05_27500</name>
</gene>
<dbReference type="EMBL" id="JAAOCA010000074">
    <property type="protein sequence ID" value="MBD1602427.1"/>
    <property type="molecule type" value="Genomic_DNA"/>
</dbReference>
<name>A0ABR7ZAC7_9PSED</name>
<protein>
    <submittedName>
        <fullName evidence="1">Uncharacterized protein</fullName>
    </submittedName>
</protein>
<dbReference type="Proteomes" id="UP000805841">
    <property type="component" value="Unassembled WGS sequence"/>
</dbReference>
<reference evidence="1 2" key="1">
    <citation type="journal article" date="2020" name="Insects">
        <title>Bacteria Belonging to Pseudomonas typographi sp. nov. from the Bark Beetle Ips typographus Have Genomic Potential to Aid in the Host Ecology.</title>
        <authorList>
            <person name="Peral-Aranega E."/>
            <person name="Saati-Santamaria Z."/>
            <person name="Kolarik M."/>
            <person name="Rivas R."/>
            <person name="Garcia-Fraile P."/>
        </authorList>
    </citation>
    <scope>NUCLEOTIDE SEQUENCE [LARGE SCALE GENOMIC DNA]</scope>
    <source>
        <strain evidence="1 2">CA3A</strain>
    </source>
</reference>
<comment type="caution">
    <text evidence="1">The sequence shown here is derived from an EMBL/GenBank/DDBJ whole genome shotgun (WGS) entry which is preliminary data.</text>
</comment>
<proteinExistence type="predicted"/>
<evidence type="ECO:0000313" key="1">
    <source>
        <dbReference type="EMBL" id="MBD1602427.1"/>
    </source>
</evidence>
<accession>A0ABR7ZAC7</accession>
<keyword evidence="2" id="KW-1185">Reference proteome</keyword>
<dbReference type="RefSeq" id="WP_190427427.1">
    <property type="nucleotide sequence ID" value="NZ_JAAOCA010000074.1"/>
</dbReference>
<sequence length="173" mass="19526">MSNESKTHFKKAFNSPYLSSADIVGHMTFTVARVVLEQDKTKKTKDLFNTAYFVEREIRPGEKLKPMILNVTNSKTMKALTNSPFIEDWQGVKITVYVDSNVKFGREVMEGLRISPKAPVVAWLTPDNSKGWNNAKVAFRRDGNLDAVLARVSMTEEHQQQLMQECANESAVA</sequence>